<evidence type="ECO:0008006" key="6">
    <source>
        <dbReference type="Google" id="ProtNLM"/>
    </source>
</evidence>
<protein>
    <recommendedName>
        <fullName evidence="6">Leucine rich immune protein (Coil-less)</fullName>
    </recommendedName>
</protein>
<sequence length="344" mass="39774">MKLLLLSTLIFGYTSTIDIDCDKDYLYCIVKQLNIHQLQHLPERLLEKRTNLVVKQSFIHTLDVHTLHPNLYELSLVKCEIDKLILPQNCTLDHLIIEETIGSLQTFPNKQLSFLSVIKSPLSGLYPAIRHMTALVNIRLQEMHISTFNLDILHGKPKLFSVELNFNRIKALHLSPNQTCCETLSELDLSCNRLTEIDLDLFNRMEALKKLRFESNRIAALNGTLDLRNLIELDFSTNRLQTIDLCRWKIESLRLLNVDNNRIRHLLNCIEKLKNLISFRIGNNFLHELDVAQFAMLSITYFNFECNQIGVVHNQHMLPRNTCFVLHGNPVCNSTEYCNGLGSH</sequence>
<dbReference type="Proteomes" id="UP000075901">
    <property type="component" value="Unassembled WGS sequence"/>
</dbReference>
<name>A0A182S655_9DIPT</name>
<dbReference type="InterPro" id="IPR052574">
    <property type="entry name" value="CDIRP"/>
</dbReference>
<dbReference type="GO" id="GO:0035591">
    <property type="term" value="F:signaling adaptor activity"/>
    <property type="evidence" value="ECO:0007669"/>
    <property type="project" value="TreeGrafter"/>
</dbReference>
<evidence type="ECO:0000256" key="1">
    <source>
        <dbReference type="ARBA" id="ARBA00022614"/>
    </source>
</evidence>
<organism evidence="4 5">
    <name type="scientific">Anopheles maculatus</name>
    <dbReference type="NCBI Taxonomy" id="74869"/>
    <lineage>
        <taxon>Eukaryota</taxon>
        <taxon>Metazoa</taxon>
        <taxon>Ecdysozoa</taxon>
        <taxon>Arthropoda</taxon>
        <taxon>Hexapoda</taxon>
        <taxon>Insecta</taxon>
        <taxon>Pterygota</taxon>
        <taxon>Neoptera</taxon>
        <taxon>Endopterygota</taxon>
        <taxon>Diptera</taxon>
        <taxon>Nematocera</taxon>
        <taxon>Culicoidea</taxon>
        <taxon>Culicidae</taxon>
        <taxon>Anophelinae</taxon>
        <taxon>Anopheles</taxon>
        <taxon>Anopheles maculatus group</taxon>
    </lineage>
</organism>
<dbReference type="PANTHER" id="PTHR47566">
    <property type="match status" value="1"/>
</dbReference>
<proteinExistence type="predicted"/>
<feature type="chain" id="PRO_5008135431" description="Leucine rich immune protein (Coil-less)" evidence="3">
    <location>
        <begin position="17"/>
        <end position="344"/>
    </location>
</feature>
<dbReference type="InterPro" id="IPR001611">
    <property type="entry name" value="Leu-rich_rpt"/>
</dbReference>
<dbReference type="PROSITE" id="PS51450">
    <property type="entry name" value="LRR"/>
    <property type="match status" value="1"/>
</dbReference>
<keyword evidence="2" id="KW-0677">Repeat</keyword>
<keyword evidence="5" id="KW-1185">Reference proteome</keyword>
<dbReference type="EnsemblMetazoa" id="AMAM000420-RA">
    <property type="protein sequence ID" value="AMAM000420-PA"/>
    <property type="gene ID" value="AMAM000420"/>
</dbReference>
<reference evidence="5" key="1">
    <citation type="submission" date="2013-09" db="EMBL/GenBank/DDBJ databases">
        <title>The Genome Sequence of Anopheles maculatus species B.</title>
        <authorList>
            <consortium name="The Broad Institute Genomics Platform"/>
            <person name="Neafsey D.E."/>
            <person name="Besansky N."/>
            <person name="Howell P."/>
            <person name="Walton C."/>
            <person name="Young S.K."/>
            <person name="Zeng Q."/>
            <person name="Gargeya S."/>
            <person name="Fitzgerald M."/>
            <person name="Haas B."/>
            <person name="Abouelleil A."/>
            <person name="Allen A.W."/>
            <person name="Alvarado L."/>
            <person name="Arachchi H.M."/>
            <person name="Berlin A.M."/>
            <person name="Chapman S.B."/>
            <person name="Gainer-Dewar J."/>
            <person name="Goldberg J."/>
            <person name="Griggs A."/>
            <person name="Gujja S."/>
            <person name="Hansen M."/>
            <person name="Howarth C."/>
            <person name="Imamovic A."/>
            <person name="Ireland A."/>
            <person name="Larimer J."/>
            <person name="McCowan C."/>
            <person name="Murphy C."/>
            <person name="Pearson M."/>
            <person name="Poon T.W."/>
            <person name="Priest M."/>
            <person name="Roberts A."/>
            <person name="Saif S."/>
            <person name="Shea T."/>
            <person name="Sisk P."/>
            <person name="Sykes S."/>
            <person name="Wortman J."/>
            <person name="Nusbaum C."/>
            <person name="Birren B."/>
        </authorList>
    </citation>
    <scope>NUCLEOTIDE SEQUENCE [LARGE SCALE GENOMIC DNA]</scope>
    <source>
        <strain evidence="5">maculatus3</strain>
    </source>
</reference>
<reference evidence="4" key="2">
    <citation type="submission" date="2020-05" db="UniProtKB">
        <authorList>
            <consortium name="EnsemblMetazoa"/>
        </authorList>
    </citation>
    <scope>IDENTIFICATION</scope>
    <source>
        <strain evidence="4">maculatus3</strain>
    </source>
</reference>
<feature type="signal peptide" evidence="3">
    <location>
        <begin position="1"/>
        <end position="16"/>
    </location>
</feature>
<evidence type="ECO:0000313" key="5">
    <source>
        <dbReference type="Proteomes" id="UP000075901"/>
    </source>
</evidence>
<dbReference type="SUPFAM" id="SSF52058">
    <property type="entry name" value="L domain-like"/>
    <property type="match status" value="1"/>
</dbReference>
<evidence type="ECO:0000256" key="2">
    <source>
        <dbReference type="ARBA" id="ARBA00022737"/>
    </source>
</evidence>
<dbReference type="Pfam" id="PF13855">
    <property type="entry name" value="LRR_8"/>
    <property type="match status" value="1"/>
</dbReference>
<dbReference type="VEuPathDB" id="VectorBase:AMAM000420"/>
<accession>A0A182S655</accession>
<evidence type="ECO:0000256" key="3">
    <source>
        <dbReference type="SAM" id="SignalP"/>
    </source>
</evidence>
<evidence type="ECO:0000313" key="4">
    <source>
        <dbReference type="EnsemblMetazoa" id="AMAM000420-PA"/>
    </source>
</evidence>
<dbReference type="PANTHER" id="PTHR47566:SF1">
    <property type="entry name" value="PROTEIN NUD1"/>
    <property type="match status" value="1"/>
</dbReference>
<keyword evidence="3" id="KW-0732">Signal</keyword>
<dbReference type="InterPro" id="IPR032675">
    <property type="entry name" value="LRR_dom_sf"/>
</dbReference>
<dbReference type="Gene3D" id="3.80.10.10">
    <property type="entry name" value="Ribonuclease Inhibitor"/>
    <property type="match status" value="2"/>
</dbReference>
<keyword evidence="1" id="KW-0433">Leucine-rich repeat</keyword>
<dbReference type="AlphaFoldDB" id="A0A182S655"/>